<dbReference type="EMBL" id="LKHP01000010">
    <property type="protein sequence ID" value="KRQ86414.1"/>
    <property type="molecule type" value="Genomic_DNA"/>
</dbReference>
<sequence length="37" mass="4314">MGVCIVFNYKVPFRVRKTKQDIKEDLAIEQTMEVNIG</sequence>
<evidence type="ECO:0000313" key="2">
    <source>
        <dbReference type="Proteomes" id="UP000052015"/>
    </source>
</evidence>
<protein>
    <submittedName>
        <fullName evidence="1">Uncharacterized protein</fullName>
    </submittedName>
</protein>
<comment type="caution">
    <text evidence="1">The sequence shown here is derived from an EMBL/GenBank/DDBJ whole genome shotgun (WGS) entry which is preliminary data.</text>
</comment>
<name>A0A0R3JYU6_CALMK</name>
<keyword evidence="2" id="KW-1185">Reference proteome</keyword>
<dbReference type="AlphaFoldDB" id="A0A0R3JYU6"/>
<dbReference type="Proteomes" id="UP000052015">
    <property type="component" value="Unassembled WGS sequence"/>
</dbReference>
<reference evidence="1 2" key="1">
    <citation type="submission" date="2015-09" db="EMBL/GenBank/DDBJ databases">
        <title>Draft genome sequence of a Caloramator mitchellensis, a moderate thermophile from the Great Artesian Basin of Australia.</title>
        <authorList>
            <person name="Patel B.K."/>
        </authorList>
    </citation>
    <scope>NUCLEOTIDE SEQUENCE [LARGE SCALE GENOMIC DNA]</scope>
    <source>
        <strain evidence="1 2">VF08</strain>
    </source>
</reference>
<proteinExistence type="predicted"/>
<dbReference type="STRING" id="908809.ABG79_01795"/>
<evidence type="ECO:0000313" key="1">
    <source>
        <dbReference type="EMBL" id="KRQ86414.1"/>
    </source>
</evidence>
<accession>A0A0R3JYU6</accession>
<organism evidence="1 2">
    <name type="scientific">Caloramator mitchellensis</name>
    <dbReference type="NCBI Taxonomy" id="908809"/>
    <lineage>
        <taxon>Bacteria</taxon>
        <taxon>Bacillati</taxon>
        <taxon>Bacillota</taxon>
        <taxon>Clostridia</taxon>
        <taxon>Eubacteriales</taxon>
        <taxon>Clostridiaceae</taxon>
        <taxon>Caloramator</taxon>
    </lineage>
</organism>
<gene>
    <name evidence="1" type="ORF">ABG79_01795</name>
</gene>